<feature type="transmembrane region" description="Helical" evidence="6">
    <location>
        <begin position="213"/>
        <end position="236"/>
    </location>
</feature>
<dbReference type="RefSeq" id="WP_377735629.1">
    <property type="nucleotide sequence ID" value="NZ_JBHSRI010000025.1"/>
</dbReference>
<dbReference type="PANTHER" id="PTHR32322">
    <property type="entry name" value="INNER MEMBRANE TRANSPORTER"/>
    <property type="match status" value="1"/>
</dbReference>
<evidence type="ECO:0000313" key="8">
    <source>
        <dbReference type="EMBL" id="MFC6040997.1"/>
    </source>
</evidence>
<evidence type="ECO:0000256" key="6">
    <source>
        <dbReference type="SAM" id="Phobius"/>
    </source>
</evidence>
<evidence type="ECO:0000256" key="4">
    <source>
        <dbReference type="ARBA" id="ARBA00022989"/>
    </source>
</evidence>
<comment type="caution">
    <text evidence="8">The sequence shown here is derived from an EMBL/GenBank/DDBJ whole genome shotgun (WGS) entry which is preliminary data.</text>
</comment>
<feature type="transmembrane region" description="Helical" evidence="6">
    <location>
        <begin position="89"/>
        <end position="111"/>
    </location>
</feature>
<sequence>MRVYVALISLSLIWGLSFVFISILSEPAGVWGTVFIRCLAGALLLIPLLWYKRKDIIKPIPWKPLLIVGVINAGLPWGLIALSQTQIDSSLAAVLNAFTPIFTGLMGLLFFGSVLLKQQWIGIATGFIGILIIMDFDISLLFGESFVGIGTMVLATMFYGFSSHYVRKHLRNAGIIFVTTSTLIVGAVVGGVMMLLTNPNQLQTLTQSVNGEIIFAIVGLGFFGSGIAHLLFFYLMRERSPEFATSVTYLIPISAIFWGYFLLKEPISLHMIMGLLVILCGVYLTTRPKLTFRFFRKATLKNADLEERTKE</sequence>
<dbReference type="SUPFAM" id="SSF103481">
    <property type="entry name" value="Multidrug resistance efflux transporter EmrE"/>
    <property type="match status" value="2"/>
</dbReference>
<gene>
    <name evidence="8" type="ORF">ACFPYN_16340</name>
</gene>
<dbReference type="InterPro" id="IPR050638">
    <property type="entry name" value="AA-Vitamin_Transporters"/>
</dbReference>
<feature type="transmembrane region" description="Helical" evidence="6">
    <location>
        <begin position="118"/>
        <end position="134"/>
    </location>
</feature>
<feature type="transmembrane region" description="Helical" evidence="6">
    <location>
        <begin position="173"/>
        <end position="193"/>
    </location>
</feature>
<feature type="transmembrane region" description="Helical" evidence="6">
    <location>
        <begin position="140"/>
        <end position="161"/>
    </location>
</feature>
<keyword evidence="3 6" id="KW-0812">Transmembrane</keyword>
<dbReference type="InterPro" id="IPR000620">
    <property type="entry name" value="EamA_dom"/>
</dbReference>
<comment type="similarity">
    <text evidence="2">Belongs to the EamA transporter family.</text>
</comment>
<evidence type="ECO:0000256" key="5">
    <source>
        <dbReference type="ARBA" id="ARBA00023136"/>
    </source>
</evidence>
<evidence type="ECO:0000256" key="1">
    <source>
        <dbReference type="ARBA" id="ARBA00004127"/>
    </source>
</evidence>
<dbReference type="PANTHER" id="PTHR32322:SF2">
    <property type="entry name" value="EAMA DOMAIN-CONTAINING PROTEIN"/>
    <property type="match status" value="1"/>
</dbReference>
<feature type="transmembrane region" description="Helical" evidence="6">
    <location>
        <begin position="5"/>
        <end position="24"/>
    </location>
</feature>
<evidence type="ECO:0000259" key="7">
    <source>
        <dbReference type="Pfam" id="PF00892"/>
    </source>
</evidence>
<keyword evidence="4 6" id="KW-1133">Transmembrane helix</keyword>
<proteinExistence type="inferred from homology"/>
<feature type="transmembrane region" description="Helical" evidence="6">
    <location>
        <begin position="62"/>
        <end position="83"/>
    </location>
</feature>
<feature type="domain" description="EamA" evidence="7">
    <location>
        <begin position="148"/>
        <end position="286"/>
    </location>
</feature>
<keyword evidence="9" id="KW-1185">Reference proteome</keyword>
<dbReference type="EMBL" id="JBHSRI010000025">
    <property type="protein sequence ID" value="MFC6040997.1"/>
    <property type="molecule type" value="Genomic_DNA"/>
</dbReference>
<protein>
    <submittedName>
        <fullName evidence="8">DMT family transporter</fullName>
    </submittedName>
</protein>
<comment type="subcellular location">
    <subcellularLocation>
        <location evidence="1">Endomembrane system</location>
        <topology evidence="1">Multi-pass membrane protein</topology>
    </subcellularLocation>
</comment>
<feature type="transmembrane region" description="Helical" evidence="6">
    <location>
        <begin position="267"/>
        <end position="286"/>
    </location>
</feature>
<feature type="transmembrane region" description="Helical" evidence="6">
    <location>
        <begin position="30"/>
        <end position="50"/>
    </location>
</feature>
<feature type="transmembrane region" description="Helical" evidence="6">
    <location>
        <begin position="243"/>
        <end position="261"/>
    </location>
</feature>
<organism evidence="8 9">
    <name type="scientific">Paenisporosarcina macmurdoensis</name>
    <dbReference type="NCBI Taxonomy" id="212659"/>
    <lineage>
        <taxon>Bacteria</taxon>
        <taxon>Bacillati</taxon>
        <taxon>Bacillota</taxon>
        <taxon>Bacilli</taxon>
        <taxon>Bacillales</taxon>
        <taxon>Caryophanaceae</taxon>
        <taxon>Paenisporosarcina</taxon>
    </lineage>
</organism>
<keyword evidence="5 6" id="KW-0472">Membrane</keyword>
<feature type="domain" description="EamA" evidence="7">
    <location>
        <begin position="4"/>
        <end position="134"/>
    </location>
</feature>
<reference evidence="9" key="1">
    <citation type="journal article" date="2019" name="Int. J. Syst. Evol. Microbiol.">
        <title>The Global Catalogue of Microorganisms (GCM) 10K type strain sequencing project: providing services to taxonomists for standard genome sequencing and annotation.</title>
        <authorList>
            <consortium name="The Broad Institute Genomics Platform"/>
            <consortium name="The Broad Institute Genome Sequencing Center for Infectious Disease"/>
            <person name="Wu L."/>
            <person name="Ma J."/>
        </authorList>
    </citation>
    <scope>NUCLEOTIDE SEQUENCE [LARGE SCALE GENOMIC DNA]</scope>
    <source>
        <strain evidence="9">CCUG 54527</strain>
    </source>
</reference>
<dbReference type="InterPro" id="IPR037185">
    <property type="entry name" value="EmrE-like"/>
</dbReference>
<evidence type="ECO:0000313" key="9">
    <source>
        <dbReference type="Proteomes" id="UP001596170"/>
    </source>
</evidence>
<accession>A0ABW1LCS1</accession>
<dbReference type="Proteomes" id="UP001596170">
    <property type="component" value="Unassembled WGS sequence"/>
</dbReference>
<dbReference type="Pfam" id="PF00892">
    <property type="entry name" value="EamA"/>
    <property type="match status" value="2"/>
</dbReference>
<name>A0ABW1LCS1_9BACL</name>
<evidence type="ECO:0000256" key="3">
    <source>
        <dbReference type="ARBA" id="ARBA00022692"/>
    </source>
</evidence>
<evidence type="ECO:0000256" key="2">
    <source>
        <dbReference type="ARBA" id="ARBA00007362"/>
    </source>
</evidence>